<dbReference type="GeneID" id="70080749"/>
<sequence length="62" mass="6423">MAFGRKKKRAEDTYRPNTYSGSSYNAPYGGYSNSGYDGGSYTSSCDNSSSSSSSCDSGGGGF</sequence>
<evidence type="ECO:0000313" key="3">
    <source>
        <dbReference type="Proteomes" id="UP000515957"/>
    </source>
</evidence>
<dbReference type="Proteomes" id="UP000515957">
    <property type="component" value="Segment"/>
</dbReference>
<proteinExistence type="predicted"/>
<feature type="compositionally biased region" description="Low complexity" evidence="1">
    <location>
        <begin position="40"/>
        <end position="56"/>
    </location>
</feature>
<dbReference type="KEGG" id="vg:70080749"/>
<evidence type="ECO:0000313" key="2">
    <source>
        <dbReference type="EMBL" id="QNJ57138.1"/>
    </source>
</evidence>
<name>A0A7G8LIR6_9CAUD</name>
<organism evidence="2 3">
    <name type="scientific">Gordonia phage Rabbitrun</name>
    <dbReference type="NCBI Taxonomy" id="2762280"/>
    <lineage>
        <taxon>Viruses</taxon>
        <taxon>Duplodnaviria</taxon>
        <taxon>Heunggongvirae</taxon>
        <taxon>Uroviricota</taxon>
        <taxon>Caudoviricetes</taxon>
        <taxon>Deeyouvirinae</taxon>
        <taxon>Nevillevirus</taxon>
        <taxon>Nevillevirus rabbitrun</taxon>
    </lineage>
</organism>
<dbReference type="RefSeq" id="YP_010246212.1">
    <property type="nucleotide sequence ID" value="NC_060133.1"/>
</dbReference>
<feature type="compositionally biased region" description="Polar residues" evidence="1">
    <location>
        <begin position="15"/>
        <end position="25"/>
    </location>
</feature>
<feature type="region of interest" description="Disordered" evidence="1">
    <location>
        <begin position="40"/>
        <end position="62"/>
    </location>
</feature>
<evidence type="ECO:0000256" key="1">
    <source>
        <dbReference type="SAM" id="MobiDB-lite"/>
    </source>
</evidence>
<feature type="region of interest" description="Disordered" evidence="1">
    <location>
        <begin position="1"/>
        <end position="27"/>
    </location>
</feature>
<dbReference type="EMBL" id="MT658805">
    <property type="protein sequence ID" value="QNJ57138.1"/>
    <property type="molecule type" value="Genomic_DNA"/>
</dbReference>
<reference evidence="2 3" key="1">
    <citation type="submission" date="2020-06" db="EMBL/GenBank/DDBJ databases">
        <authorList>
            <person name="Herren C.D."/>
            <person name="Smith Caldas M."/>
            <person name="Brooke G.M."/>
            <person name="Cabrera L.J."/>
            <person name="Caudill C.B."/>
            <person name="Ewell K.O."/>
            <person name="Haas C.L."/>
            <person name="Shapland G.L."/>
            <person name="Sitek C.J."/>
            <person name="Thompson J.S."/>
            <person name="Pollenz R.S."/>
            <person name="Garlena R.A."/>
            <person name="Russell D.A."/>
            <person name="Pope W.H."/>
            <person name="Jacobs-Sera D."/>
            <person name="Hatfull G.F."/>
        </authorList>
    </citation>
    <scope>NUCLEOTIDE SEQUENCE [LARGE SCALE GENOMIC DNA]</scope>
</reference>
<accession>A0A7G8LIR6</accession>
<gene>
    <name evidence="2" type="primary">104</name>
    <name evidence="2" type="ORF">SEA_RABBITRUN_104</name>
</gene>
<keyword evidence="3" id="KW-1185">Reference proteome</keyword>
<protein>
    <submittedName>
        <fullName evidence="2">Uncharacterized protein</fullName>
    </submittedName>
</protein>